<feature type="signal peptide" evidence="2">
    <location>
        <begin position="1"/>
        <end position="23"/>
    </location>
</feature>
<comment type="caution">
    <text evidence="3">The sequence shown here is derived from an EMBL/GenBank/DDBJ whole genome shotgun (WGS) entry which is preliminary data.</text>
</comment>
<evidence type="ECO:0000256" key="1">
    <source>
        <dbReference type="SAM" id="MobiDB-lite"/>
    </source>
</evidence>
<dbReference type="Proteomes" id="UP000799777">
    <property type="component" value="Unassembled WGS sequence"/>
</dbReference>
<proteinExistence type="predicted"/>
<accession>A0A9P4HGT3</accession>
<gene>
    <name evidence="3" type="ORF">EK21DRAFT_108535</name>
</gene>
<keyword evidence="4" id="KW-1185">Reference proteome</keyword>
<feature type="compositionally biased region" description="Basic and acidic residues" evidence="1">
    <location>
        <begin position="58"/>
        <end position="71"/>
    </location>
</feature>
<protein>
    <submittedName>
        <fullName evidence="3">Uncharacterized protein</fullName>
    </submittedName>
</protein>
<evidence type="ECO:0000313" key="4">
    <source>
        <dbReference type="Proteomes" id="UP000799777"/>
    </source>
</evidence>
<dbReference type="OrthoDB" id="4487429at2759"/>
<name>A0A9P4HGT3_9PLEO</name>
<evidence type="ECO:0000313" key="3">
    <source>
        <dbReference type="EMBL" id="KAF2033747.1"/>
    </source>
</evidence>
<reference evidence="3" key="1">
    <citation type="journal article" date="2020" name="Stud. Mycol.">
        <title>101 Dothideomycetes genomes: a test case for predicting lifestyles and emergence of pathogens.</title>
        <authorList>
            <person name="Haridas S."/>
            <person name="Albert R."/>
            <person name="Binder M."/>
            <person name="Bloem J."/>
            <person name="Labutti K."/>
            <person name="Salamov A."/>
            <person name="Andreopoulos B."/>
            <person name="Baker S."/>
            <person name="Barry K."/>
            <person name="Bills G."/>
            <person name="Bluhm B."/>
            <person name="Cannon C."/>
            <person name="Castanera R."/>
            <person name="Culley D."/>
            <person name="Daum C."/>
            <person name="Ezra D."/>
            <person name="Gonzalez J."/>
            <person name="Henrissat B."/>
            <person name="Kuo A."/>
            <person name="Liang C."/>
            <person name="Lipzen A."/>
            <person name="Lutzoni F."/>
            <person name="Magnuson J."/>
            <person name="Mondo S."/>
            <person name="Nolan M."/>
            <person name="Ohm R."/>
            <person name="Pangilinan J."/>
            <person name="Park H.-J."/>
            <person name="Ramirez L."/>
            <person name="Alfaro M."/>
            <person name="Sun H."/>
            <person name="Tritt A."/>
            <person name="Yoshinaga Y."/>
            <person name="Zwiers L.-H."/>
            <person name="Turgeon B."/>
            <person name="Goodwin S."/>
            <person name="Spatafora J."/>
            <person name="Crous P."/>
            <person name="Grigoriev I."/>
        </authorList>
    </citation>
    <scope>NUCLEOTIDE SEQUENCE</scope>
    <source>
        <strain evidence="3">CBS 110217</strain>
    </source>
</reference>
<evidence type="ECO:0000256" key="2">
    <source>
        <dbReference type="SAM" id="SignalP"/>
    </source>
</evidence>
<sequence>MKSRMKLPTMIAFLLFFAPSALSISWRHWNPFQAQNHAASSLNDQKDTRSPNSRGRTGSHERSSKDDPAMPFDIDMRLISDDSSLSHEIWVKDISEPHSRSSLTRSGARVACWPSTGGIWIKDVGLVDMEFLGLSPFEDTPRQFNKTAEDKFCTALKMVGADFWNLPLRSEAKIDGACDTLETCFDPDIKNPYLLAWPEDQMVACYIPIALAEKKDNELLGGWLHSLTMAERCDAITYLGGKRCKCKAHCPDLKNMDWSFRDPGPGGCADPGFGEEGPDYPGFNPAPTREIIDWAEAYWAEAYCARNGWARMVQWSGNQVAGLRVWR</sequence>
<dbReference type="EMBL" id="ML978164">
    <property type="protein sequence ID" value="KAF2033747.1"/>
    <property type="molecule type" value="Genomic_DNA"/>
</dbReference>
<keyword evidence="2" id="KW-0732">Signal</keyword>
<feature type="region of interest" description="Disordered" evidence="1">
    <location>
        <begin position="37"/>
        <end position="71"/>
    </location>
</feature>
<organism evidence="3 4">
    <name type="scientific">Setomelanomma holmii</name>
    <dbReference type="NCBI Taxonomy" id="210430"/>
    <lineage>
        <taxon>Eukaryota</taxon>
        <taxon>Fungi</taxon>
        <taxon>Dikarya</taxon>
        <taxon>Ascomycota</taxon>
        <taxon>Pezizomycotina</taxon>
        <taxon>Dothideomycetes</taxon>
        <taxon>Pleosporomycetidae</taxon>
        <taxon>Pleosporales</taxon>
        <taxon>Pleosporineae</taxon>
        <taxon>Phaeosphaeriaceae</taxon>
        <taxon>Setomelanomma</taxon>
    </lineage>
</organism>
<dbReference type="AlphaFoldDB" id="A0A9P4HGT3"/>
<feature type="chain" id="PRO_5040411033" evidence="2">
    <location>
        <begin position="24"/>
        <end position="327"/>
    </location>
</feature>